<name>A0ABY3XBV5_9GAMM</name>
<proteinExistence type="predicted"/>
<evidence type="ECO:0000313" key="3">
    <source>
        <dbReference type="Proteomes" id="UP000829194"/>
    </source>
</evidence>
<dbReference type="RefSeq" id="WP_148649047.1">
    <property type="nucleotide sequence ID" value="NZ_CP011131.1"/>
</dbReference>
<organism evidence="2 3">
    <name type="scientific">Lysobacter gummosus</name>
    <dbReference type="NCBI Taxonomy" id="262324"/>
    <lineage>
        <taxon>Bacteria</taxon>
        <taxon>Pseudomonadati</taxon>
        <taxon>Pseudomonadota</taxon>
        <taxon>Gammaproteobacteria</taxon>
        <taxon>Lysobacterales</taxon>
        <taxon>Lysobacteraceae</taxon>
        <taxon>Lysobacter</taxon>
    </lineage>
</organism>
<evidence type="ECO:0008006" key="4">
    <source>
        <dbReference type="Google" id="ProtNLM"/>
    </source>
</evidence>
<evidence type="ECO:0000256" key="1">
    <source>
        <dbReference type="SAM" id="MobiDB-lite"/>
    </source>
</evidence>
<sequence>MPSPKPERELRRAISQLSQYSIEDIEAIWSQLDPREQEQLRPMLAQASELLPGTQLPGLQPAAPAAAQNDPLERVPAGMAVYLGRLPEAVAASVLSSFEPAARESLLAALPDKAAREPLRASACNISLMPAARRALHAAAVAASREVELSVVETPAPAVVPRRGLAGLLRRSPRA</sequence>
<feature type="region of interest" description="Disordered" evidence="1">
    <location>
        <begin position="51"/>
        <end position="70"/>
    </location>
</feature>
<dbReference type="EMBL" id="CP093547">
    <property type="protein sequence ID" value="UNP28974.1"/>
    <property type="molecule type" value="Genomic_DNA"/>
</dbReference>
<evidence type="ECO:0000313" key="2">
    <source>
        <dbReference type="EMBL" id="UNP28974.1"/>
    </source>
</evidence>
<accession>A0ABY3XBV5</accession>
<reference evidence="2 3" key="1">
    <citation type="submission" date="2022-03" db="EMBL/GenBank/DDBJ databases">
        <title>Complete genome sequence of Lysobacter capsici VKM B-2533 and Lysobacter gummosus 10.1.1, promising sources of lytic agents.</title>
        <authorList>
            <person name="Tarlachkov S.V."/>
            <person name="Kudryakova I.V."/>
            <person name="Afoshin A.S."/>
            <person name="Leontyevskaya E.A."/>
            <person name="Leontyevskaya N.V."/>
        </authorList>
    </citation>
    <scope>NUCLEOTIDE SEQUENCE [LARGE SCALE GENOMIC DNA]</scope>
    <source>
        <strain evidence="2 3">10.1.1</strain>
    </source>
</reference>
<feature type="compositionally biased region" description="Low complexity" evidence="1">
    <location>
        <begin position="51"/>
        <end position="68"/>
    </location>
</feature>
<protein>
    <recommendedName>
        <fullName evidence="4">MgtE intracellular N domain protein</fullName>
    </recommendedName>
</protein>
<gene>
    <name evidence="2" type="ORF">MOV92_21285</name>
</gene>
<keyword evidence="3" id="KW-1185">Reference proteome</keyword>
<dbReference type="Proteomes" id="UP000829194">
    <property type="component" value="Chromosome"/>
</dbReference>